<evidence type="ECO:0000256" key="3">
    <source>
        <dbReference type="ARBA" id="ARBA00022519"/>
    </source>
</evidence>
<dbReference type="Proteomes" id="UP001198571">
    <property type="component" value="Unassembled WGS sequence"/>
</dbReference>
<evidence type="ECO:0000256" key="7">
    <source>
        <dbReference type="RuleBase" id="RU369079"/>
    </source>
</evidence>
<feature type="transmembrane region" description="Helical" evidence="7">
    <location>
        <begin position="357"/>
        <end position="382"/>
    </location>
</feature>
<feature type="transmembrane region" description="Helical" evidence="7">
    <location>
        <begin position="266"/>
        <end position="286"/>
    </location>
</feature>
<dbReference type="Pfam" id="PF06808">
    <property type="entry name" value="DctM"/>
    <property type="match status" value="1"/>
</dbReference>
<evidence type="ECO:0000256" key="6">
    <source>
        <dbReference type="ARBA" id="ARBA00023136"/>
    </source>
</evidence>
<proteinExistence type="inferred from homology"/>
<dbReference type="NCBIfam" id="TIGR00786">
    <property type="entry name" value="dctM"/>
    <property type="match status" value="1"/>
</dbReference>
<dbReference type="InterPro" id="IPR004681">
    <property type="entry name" value="TRAP_DctM"/>
</dbReference>
<feature type="transmembrane region" description="Helical" evidence="7">
    <location>
        <begin position="211"/>
        <end position="232"/>
    </location>
</feature>
<feature type="transmembrane region" description="Helical" evidence="7">
    <location>
        <begin position="7"/>
        <end position="30"/>
    </location>
</feature>
<comment type="function">
    <text evidence="7">Part of the tripartite ATP-independent periplasmic (TRAP) transport system.</text>
</comment>
<dbReference type="PIRSF" id="PIRSF006066">
    <property type="entry name" value="HI0050"/>
    <property type="match status" value="1"/>
</dbReference>
<evidence type="ECO:0000256" key="5">
    <source>
        <dbReference type="ARBA" id="ARBA00022989"/>
    </source>
</evidence>
<protein>
    <recommendedName>
        <fullName evidence="7">TRAP transporter large permease protein</fullName>
    </recommendedName>
</protein>
<feature type="transmembrane region" description="Helical" evidence="7">
    <location>
        <begin position="238"/>
        <end position="254"/>
    </location>
</feature>
<accession>A0ABS8CLA2</accession>
<sequence length="421" mass="43337">MIAGLSFTFLLFLGAPIAFVLVAASLILMVEGGNEILIQGLPQQFFAGIESYALLSLPLFILLGEMMGAGGIGRRLLTLAAALLMPLRAGLAHVNLLANLMMASILGSTVAQLTVMSRLAVPEMERAGYPRDLSAAVTAAGGLLAPALPPSMNLIVFATVAQLPVADIFRAAFLPGLALALAFAAVIAWLGRRHALPVSGRMSGRERISAVIDALPALFVPVVVVASILGAVATPTESAAIAALVTLLVGRFVYGELQLRDLPQIFIRAAITSGAVLYLVACAQLIGWVMTFSNLPAAAASLIQDLAGSPLMFLILFNILLLALGTILEPVPGIILTAPVLLPVATGVYGIDPLAFGVILCLNMALGLLTPPVGAGLYTASLMTGVSSTRLSRLLIPFFAAMLAVLAGLTVITASQSTAGG</sequence>
<keyword evidence="6 7" id="KW-0472">Membrane</keyword>
<evidence type="ECO:0000313" key="9">
    <source>
        <dbReference type="EMBL" id="MCB5410179.1"/>
    </source>
</evidence>
<evidence type="ECO:0000256" key="1">
    <source>
        <dbReference type="ARBA" id="ARBA00004429"/>
    </source>
</evidence>
<name>A0ABS8CLA2_9RHOB</name>
<feature type="domain" description="TRAP C4-dicarboxylate transport system permease DctM subunit" evidence="8">
    <location>
        <begin position="6"/>
        <end position="413"/>
    </location>
</feature>
<keyword evidence="5 7" id="KW-1133">Transmembrane helix</keyword>
<keyword evidence="3 7" id="KW-0997">Cell inner membrane</keyword>
<keyword evidence="10" id="KW-1185">Reference proteome</keyword>
<evidence type="ECO:0000259" key="8">
    <source>
        <dbReference type="Pfam" id="PF06808"/>
    </source>
</evidence>
<feature type="transmembrane region" description="Helical" evidence="7">
    <location>
        <begin position="394"/>
        <end position="415"/>
    </location>
</feature>
<feature type="transmembrane region" description="Helical" evidence="7">
    <location>
        <begin position="331"/>
        <end position="351"/>
    </location>
</feature>
<keyword evidence="2" id="KW-1003">Cell membrane</keyword>
<dbReference type="EMBL" id="JACDXX010000007">
    <property type="protein sequence ID" value="MCB5410179.1"/>
    <property type="molecule type" value="Genomic_DNA"/>
</dbReference>
<organism evidence="9 10">
    <name type="scientific">Pseudogemmobacter faecipullorum</name>
    <dbReference type="NCBI Taxonomy" id="2755041"/>
    <lineage>
        <taxon>Bacteria</taxon>
        <taxon>Pseudomonadati</taxon>
        <taxon>Pseudomonadota</taxon>
        <taxon>Alphaproteobacteria</taxon>
        <taxon>Rhodobacterales</taxon>
        <taxon>Paracoccaceae</taxon>
        <taxon>Pseudogemmobacter</taxon>
    </lineage>
</organism>
<dbReference type="RefSeq" id="WP_226935085.1">
    <property type="nucleotide sequence ID" value="NZ_JACDXX010000007.1"/>
</dbReference>
<comment type="caution">
    <text evidence="9">The sequence shown here is derived from an EMBL/GenBank/DDBJ whole genome shotgun (WGS) entry which is preliminary data.</text>
</comment>
<reference evidence="9 10" key="1">
    <citation type="submission" date="2020-07" db="EMBL/GenBank/DDBJ databases">
        <title>Pseudogemmobacter sp. nov., isolated from poultry manure in Taiwan.</title>
        <authorList>
            <person name="Lin S.-Y."/>
            <person name="Tang Y.-S."/>
            <person name="Young C.-C."/>
        </authorList>
    </citation>
    <scope>NUCLEOTIDE SEQUENCE [LARGE SCALE GENOMIC DNA]</scope>
    <source>
        <strain evidence="9 10">CC-YST710</strain>
    </source>
</reference>
<comment type="subcellular location">
    <subcellularLocation>
        <location evidence="1 7">Cell inner membrane</location>
        <topology evidence="1 7">Multi-pass membrane protein</topology>
    </subcellularLocation>
</comment>
<evidence type="ECO:0000313" key="10">
    <source>
        <dbReference type="Proteomes" id="UP001198571"/>
    </source>
</evidence>
<feature type="transmembrane region" description="Helical" evidence="7">
    <location>
        <begin position="76"/>
        <end position="94"/>
    </location>
</feature>
<feature type="transmembrane region" description="Helical" evidence="7">
    <location>
        <begin position="45"/>
        <end position="64"/>
    </location>
</feature>
<keyword evidence="7" id="KW-0813">Transport</keyword>
<comment type="similarity">
    <text evidence="7">Belongs to the TRAP transporter large permease family.</text>
</comment>
<dbReference type="InterPro" id="IPR010656">
    <property type="entry name" value="DctM"/>
</dbReference>
<feature type="transmembrane region" description="Helical" evidence="7">
    <location>
        <begin position="306"/>
        <end position="324"/>
    </location>
</feature>
<feature type="transmembrane region" description="Helical" evidence="7">
    <location>
        <begin position="168"/>
        <end position="190"/>
    </location>
</feature>
<comment type="subunit">
    <text evidence="7">The complex comprises the extracytoplasmic solute receptor protein and the two transmembrane proteins.</text>
</comment>
<dbReference type="PANTHER" id="PTHR33362">
    <property type="entry name" value="SIALIC ACID TRAP TRANSPORTER PERMEASE PROTEIN SIAT-RELATED"/>
    <property type="match status" value="1"/>
</dbReference>
<evidence type="ECO:0000256" key="4">
    <source>
        <dbReference type="ARBA" id="ARBA00022692"/>
    </source>
</evidence>
<keyword evidence="4 7" id="KW-0812">Transmembrane</keyword>
<gene>
    <name evidence="9" type="ORF">H0485_09220</name>
</gene>
<dbReference type="PANTHER" id="PTHR33362:SF2">
    <property type="entry name" value="TRAP TRANSPORTER LARGE PERMEASE PROTEIN"/>
    <property type="match status" value="1"/>
</dbReference>
<evidence type="ECO:0000256" key="2">
    <source>
        <dbReference type="ARBA" id="ARBA00022475"/>
    </source>
</evidence>